<protein>
    <submittedName>
        <fullName evidence="7">Zn-dependent hydrolase, including glyoxylase</fullName>
    </submittedName>
</protein>
<dbReference type="eggNOG" id="COG0491">
    <property type="taxonomic scope" value="Bacteria"/>
</dbReference>
<name>A9D071_HOEPD</name>
<dbReference type="GO" id="GO:0016787">
    <property type="term" value="F:hydrolase activity"/>
    <property type="evidence" value="ECO:0007669"/>
    <property type="project" value="UniProtKB-KW"/>
</dbReference>
<dbReference type="GO" id="GO:0046872">
    <property type="term" value="F:metal ion binding"/>
    <property type="evidence" value="ECO:0007669"/>
    <property type="project" value="UniProtKB-KW"/>
</dbReference>
<evidence type="ECO:0000256" key="4">
    <source>
        <dbReference type="ARBA" id="ARBA00022833"/>
    </source>
</evidence>
<proteinExistence type="inferred from homology"/>
<evidence type="ECO:0000256" key="5">
    <source>
        <dbReference type="SAM" id="SignalP"/>
    </source>
</evidence>
<comment type="similarity">
    <text evidence="1">Belongs to the metallo-beta-lactamase superfamily.</text>
</comment>
<evidence type="ECO:0000313" key="8">
    <source>
        <dbReference type="Proteomes" id="UP000004291"/>
    </source>
</evidence>
<keyword evidence="3 7" id="KW-0378">Hydrolase</keyword>
<keyword evidence="4" id="KW-0862">Zinc</keyword>
<dbReference type="HOGENOM" id="CLU_056519_0_0_5"/>
<evidence type="ECO:0000256" key="1">
    <source>
        <dbReference type="ARBA" id="ARBA00007749"/>
    </source>
</evidence>
<dbReference type="Pfam" id="PF00753">
    <property type="entry name" value="Lactamase_B"/>
    <property type="match status" value="1"/>
</dbReference>
<dbReference type="OrthoDB" id="9773738at2"/>
<organism evidence="7 8">
    <name type="scientific">Hoeflea phototrophica (strain DSM 17068 / NCIMB 14078 / DFL-43)</name>
    <dbReference type="NCBI Taxonomy" id="411684"/>
    <lineage>
        <taxon>Bacteria</taxon>
        <taxon>Pseudomonadati</taxon>
        <taxon>Pseudomonadota</taxon>
        <taxon>Alphaproteobacteria</taxon>
        <taxon>Hyphomicrobiales</taxon>
        <taxon>Rhizobiaceae</taxon>
        <taxon>Hoeflea</taxon>
    </lineage>
</organism>
<dbReference type="InterPro" id="IPR006311">
    <property type="entry name" value="TAT_signal"/>
</dbReference>
<dbReference type="RefSeq" id="WP_007196201.1">
    <property type="nucleotide sequence ID" value="NZ_CM002917.1"/>
</dbReference>
<feature type="domain" description="Metallo-beta-lactamase" evidence="6">
    <location>
        <begin position="100"/>
        <end position="301"/>
    </location>
</feature>
<feature type="signal peptide" evidence="5">
    <location>
        <begin position="1"/>
        <end position="35"/>
    </location>
</feature>
<dbReference type="SMART" id="SM00849">
    <property type="entry name" value="Lactamase_B"/>
    <property type="match status" value="1"/>
</dbReference>
<evidence type="ECO:0000256" key="3">
    <source>
        <dbReference type="ARBA" id="ARBA00022801"/>
    </source>
</evidence>
<dbReference type="InterPro" id="IPR001279">
    <property type="entry name" value="Metallo-B-lactamas"/>
</dbReference>
<dbReference type="Gene3D" id="3.60.15.10">
    <property type="entry name" value="Ribonuclease Z/Hydroxyacylglutathione hydrolase-like"/>
    <property type="match status" value="1"/>
</dbReference>
<dbReference type="PANTHER" id="PTHR42978:SF6">
    <property type="entry name" value="QUORUM-QUENCHING LACTONASE YTNP-RELATED"/>
    <property type="match status" value="1"/>
</dbReference>
<sequence>MSFTSRLSRRSLFKATALGAGALAAPQIMVRAAQAQVAMAAAQPAAFKRFSLGDFEVTVLSDGHRIVENPHGIFGMNTSQSDVEALLTETYLPVDKMQFSFAPTLVNTGTDLILFDTGNGEGGREGGVGQTFANLQASGYTPDQVTIVVITHMHGDHVNGLMEAGAPAYPNARYVTGQTEYDFWSSEDRVGTPAENTHKNVVSKVVPMAEKMTFLGDGGSVVPGITAMAAFGHTPGHMIYGLESGGRKLMLTADTANHFVLSLQRPDWEVRFDMDKAGAAGTRKAVFDMIAADRLAFVGYHMPFPSVGYIEKIGEGYRFIPETYQLDL</sequence>
<dbReference type="InterPro" id="IPR051013">
    <property type="entry name" value="MBL_superfamily_lactonases"/>
</dbReference>
<reference evidence="7 8" key="1">
    <citation type="submission" date="2007-10" db="EMBL/GenBank/DDBJ databases">
        <authorList>
            <person name="Wagner-Dobler I."/>
            <person name="Ferriera S."/>
            <person name="Johnson J."/>
            <person name="Kravitz S."/>
            <person name="Beeson K."/>
            <person name="Sutton G."/>
            <person name="Rogers Y.-H."/>
            <person name="Friedman R."/>
            <person name="Frazier M."/>
            <person name="Venter J.C."/>
        </authorList>
    </citation>
    <scope>NUCLEOTIDE SEQUENCE [LARGE SCALE GENOMIC DNA]</scope>
    <source>
        <strain evidence="7 8">DFL-43</strain>
    </source>
</reference>
<evidence type="ECO:0000259" key="6">
    <source>
        <dbReference type="SMART" id="SM00849"/>
    </source>
</evidence>
<comment type="caution">
    <text evidence="7">The sequence shown here is derived from an EMBL/GenBank/DDBJ whole genome shotgun (WGS) entry which is preliminary data.</text>
</comment>
<reference evidence="7 8" key="2">
    <citation type="submission" date="2012-06" db="EMBL/GenBank/DDBJ databases">
        <authorList>
            <person name="Fiebig A."/>
        </authorList>
    </citation>
    <scope>NUCLEOTIDE SEQUENCE [LARGE SCALE GENOMIC DNA]</scope>
    <source>
        <strain evidence="7 8">DFL-43</strain>
    </source>
</reference>
<dbReference type="PANTHER" id="PTHR42978">
    <property type="entry name" value="QUORUM-QUENCHING LACTONASE YTNP-RELATED-RELATED"/>
    <property type="match status" value="1"/>
</dbReference>
<accession>A9D071</accession>
<dbReference type="SUPFAM" id="SSF56281">
    <property type="entry name" value="Metallo-hydrolase/oxidoreductase"/>
    <property type="match status" value="1"/>
</dbReference>
<dbReference type="InterPro" id="IPR036866">
    <property type="entry name" value="RibonucZ/Hydroxyglut_hydro"/>
</dbReference>
<keyword evidence="2" id="KW-0479">Metal-binding</keyword>
<keyword evidence="8" id="KW-1185">Reference proteome</keyword>
<evidence type="ECO:0000313" key="7">
    <source>
        <dbReference type="EMBL" id="EDQ34940.1"/>
    </source>
</evidence>
<dbReference type="AlphaFoldDB" id="A9D071"/>
<dbReference type="EMBL" id="ABIA03000002">
    <property type="protein sequence ID" value="EDQ34940.1"/>
    <property type="molecule type" value="Genomic_DNA"/>
</dbReference>
<evidence type="ECO:0000256" key="2">
    <source>
        <dbReference type="ARBA" id="ARBA00022723"/>
    </source>
</evidence>
<keyword evidence="5" id="KW-0732">Signal</keyword>
<dbReference type="Proteomes" id="UP000004291">
    <property type="component" value="Chromosome"/>
</dbReference>
<dbReference type="CDD" id="cd07720">
    <property type="entry name" value="OPHC2-like_MBL-fold"/>
    <property type="match status" value="1"/>
</dbReference>
<feature type="chain" id="PRO_5002734227" evidence="5">
    <location>
        <begin position="36"/>
        <end position="328"/>
    </location>
</feature>
<dbReference type="PROSITE" id="PS51318">
    <property type="entry name" value="TAT"/>
    <property type="match status" value="1"/>
</dbReference>
<dbReference type="STRING" id="411684.HPDFL43_02045"/>
<gene>
    <name evidence="7" type="ORF">HPDFL43_02045</name>
</gene>